<evidence type="ECO:0000256" key="11">
    <source>
        <dbReference type="SAM" id="MobiDB-lite"/>
    </source>
</evidence>
<sequence>MTTTESRGEGSTRRGARGGAATTSENPSPPPKAAPGIEQVEERTYFSVAKLISRRFGGVGRASGPALFASSSQSDALVPRGRVGNVRRGSSFVTNLESLWRPAGGAGSSPEGVATLGWSEGWGWDEVKGNWKTFSSRQRRKLEKAMSKTNEEFALRDLLNRSNVVPIRKSRRSMSETELHLRDQRDQLTTEAAALKIQKYVNYRMGKNLNLYQQGRESGGKLASSQGGDRGGPKGRSQSYFGAEDFEPLAKASATLRASLADFGSSFQEIASKGLDGYPRLLRTPSSTSSTSSSNGSASSSTGKSDTVVPWSILPGVLRAWEKSVDEIALQVSQKQLEASEKKGKRKRGQVNVSLKDNGNFVNIFTTASLPWMTGTAVNPLLRAAYLSRLNKKVTLVVPWLSPSDQSDVYPHNIVFENPEQQEAYVMDWIKKRVPFEPNFKIKFYPAMYAKEKGSLLPIGDITKCVPDREADIAILEEPEHLNWYHPGRRWNKKFQYVVGIVHTNYLDYVSREEGGHIKKNIVKSINSLVCRAYCDKVIKLSGAVQHLPKSEICNVHGVSPKFLESSEASPKDAAGSNERKRFSKGVYFMGKALWAKGYSELLDLLSRHKKNFGSNIPLDVYGSGPDFDDIVSRARNDGLSLNFLGAKDHQDRSFRDYKVFINPSLSDVVATTTAEALAMGKFVIVAEHPSNHFFSQFPNCLVYKSEQEFSQCLNKAMNEDPHPLSKEDRYRLTWEAATERLINVAEPGGRRNITSQALDQLSWTTHHLLANIEQFRKFAGAGHGTKHAPDDIKELDAERYCGAGFFDRTRTKT</sequence>
<evidence type="ECO:0000313" key="14">
    <source>
        <dbReference type="Proteomes" id="UP000316726"/>
    </source>
</evidence>
<keyword evidence="5" id="KW-0934">Plastid</keyword>
<dbReference type="OrthoDB" id="44480at2759"/>
<feature type="region of interest" description="Disordered" evidence="11">
    <location>
        <begin position="1"/>
        <end position="39"/>
    </location>
</feature>
<feature type="compositionally biased region" description="Low complexity" evidence="11">
    <location>
        <begin position="284"/>
        <end position="305"/>
    </location>
</feature>
<dbReference type="GO" id="GO:0019375">
    <property type="term" value="P:galactolipid biosynthetic process"/>
    <property type="evidence" value="ECO:0007669"/>
    <property type="project" value="TreeGrafter"/>
</dbReference>
<dbReference type="Pfam" id="PF00534">
    <property type="entry name" value="Glycos_transf_1"/>
    <property type="match status" value="1"/>
</dbReference>
<feature type="compositionally biased region" description="Basic and acidic residues" evidence="11">
    <location>
        <begin position="1"/>
        <end position="12"/>
    </location>
</feature>
<dbReference type="STRING" id="1764295.A0A5B8MF18"/>
<evidence type="ECO:0000256" key="9">
    <source>
        <dbReference type="ARBA" id="ARBA00024055"/>
    </source>
</evidence>
<keyword evidence="7 13" id="KW-0808">Transferase</keyword>
<dbReference type="GO" id="GO:0046481">
    <property type="term" value="F:digalactosyldiacylglycerol synthase activity"/>
    <property type="evidence" value="ECO:0007669"/>
    <property type="project" value="UniProtKB-EC"/>
</dbReference>
<comment type="similarity">
    <text evidence="3">Belongs to the glycosyltransferase group 1 family. Glycosyltransferase 4 subfamily.</text>
</comment>
<dbReference type="EC" id="2.4.1.241" evidence="9"/>
<dbReference type="InterPro" id="IPR044525">
    <property type="entry name" value="DGDG1/2"/>
</dbReference>
<dbReference type="PANTHER" id="PTHR46132">
    <property type="entry name" value="DIGALACTOSYLDIACYLGLYCEROL SYNTHASE 2, CHLOROPLASTIC"/>
    <property type="match status" value="1"/>
</dbReference>
<dbReference type="Proteomes" id="UP000316726">
    <property type="component" value="Chromosome 2"/>
</dbReference>
<dbReference type="Gene3D" id="3.40.50.2000">
    <property type="entry name" value="Glycogen Phosphorylase B"/>
    <property type="match status" value="1"/>
</dbReference>
<dbReference type="CDD" id="cd01635">
    <property type="entry name" value="Glycosyltransferase_GTB-type"/>
    <property type="match status" value="1"/>
</dbReference>
<dbReference type="AlphaFoldDB" id="A0A5B8MF18"/>
<dbReference type="PANTHER" id="PTHR46132:SF1">
    <property type="entry name" value="DIGALACTOSYLDIACYLGLYCEROL SYNTHASE 2, CHLOROPLASTIC"/>
    <property type="match status" value="1"/>
</dbReference>
<comment type="subcellular location">
    <subcellularLocation>
        <location evidence="2">Membrane</location>
    </subcellularLocation>
    <subcellularLocation>
        <location evidence="1">Plastid</location>
        <location evidence="1">Chloroplast</location>
    </subcellularLocation>
</comment>
<dbReference type="FunFam" id="3.40.50.2000:FF:000067">
    <property type="entry name" value="Digalactosyldiacylglycerol synthase 1, chloroplastic"/>
    <property type="match status" value="1"/>
</dbReference>
<evidence type="ECO:0000256" key="2">
    <source>
        <dbReference type="ARBA" id="ARBA00004370"/>
    </source>
</evidence>
<name>A0A5B8MF18_9CHLO</name>
<dbReference type="InterPro" id="IPR001296">
    <property type="entry name" value="Glyco_trans_1"/>
</dbReference>
<evidence type="ECO:0000256" key="8">
    <source>
        <dbReference type="ARBA" id="ARBA00023136"/>
    </source>
</evidence>
<gene>
    <name evidence="13" type="ORF">A3770_02p17560</name>
</gene>
<comment type="catalytic activity">
    <reaction evidence="10">
        <text>a 1,2-diacyl-3-O-(beta-D-galactosyl)-sn-glycerol + UDP-alpha-D-galactose = a 1,2-diacyl-3-O-[alpha-D-galactosyl-(1-&gt;6)-beta-D-galactosyl]-sn-glycerol + UDP + H(+)</text>
        <dbReference type="Rhea" id="RHEA:10520"/>
        <dbReference type="ChEBI" id="CHEBI:15378"/>
        <dbReference type="ChEBI" id="CHEBI:17615"/>
        <dbReference type="ChEBI" id="CHEBI:28396"/>
        <dbReference type="ChEBI" id="CHEBI:58223"/>
        <dbReference type="ChEBI" id="CHEBI:66914"/>
        <dbReference type="EC" id="2.4.1.241"/>
    </reaction>
</comment>
<evidence type="ECO:0000256" key="4">
    <source>
        <dbReference type="ARBA" id="ARBA00022528"/>
    </source>
</evidence>
<dbReference type="EMBL" id="CP031035">
    <property type="protein sequence ID" value="QDZ19238.1"/>
    <property type="molecule type" value="Genomic_DNA"/>
</dbReference>
<keyword evidence="4" id="KW-0150">Chloroplast</keyword>
<evidence type="ECO:0000256" key="3">
    <source>
        <dbReference type="ARBA" id="ARBA00009481"/>
    </source>
</evidence>
<keyword evidence="8" id="KW-0472">Membrane</keyword>
<dbReference type="SUPFAM" id="SSF53756">
    <property type="entry name" value="UDP-Glycosyltransferase/glycogen phosphorylase"/>
    <property type="match status" value="1"/>
</dbReference>
<organism evidence="13 14">
    <name type="scientific">Chloropicon primus</name>
    <dbReference type="NCBI Taxonomy" id="1764295"/>
    <lineage>
        <taxon>Eukaryota</taxon>
        <taxon>Viridiplantae</taxon>
        <taxon>Chlorophyta</taxon>
        <taxon>Chloropicophyceae</taxon>
        <taxon>Chloropicales</taxon>
        <taxon>Chloropicaceae</taxon>
        <taxon>Chloropicon</taxon>
    </lineage>
</organism>
<dbReference type="GO" id="GO:0009707">
    <property type="term" value="C:chloroplast outer membrane"/>
    <property type="evidence" value="ECO:0007669"/>
    <property type="project" value="TreeGrafter"/>
</dbReference>
<proteinExistence type="inferred from homology"/>
<evidence type="ECO:0000256" key="7">
    <source>
        <dbReference type="ARBA" id="ARBA00022679"/>
    </source>
</evidence>
<feature type="region of interest" description="Disordered" evidence="11">
    <location>
        <begin position="278"/>
        <end position="305"/>
    </location>
</feature>
<keyword evidence="14" id="KW-1185">Reference proteome</keyword>
<evidence type="ECO:0000256" key="5">
    <source>
        <dbReference type="ARBA" id="ARBA00022640"/>
    </source>
</evidence>
<feature type="domain" description="Glycosyl transferase family 1" evidence="12">
    <location>
        <begin position="587"/>
        <end position="692"/>
    </location>
</feature>
<evidence type="ECO:0000256" key="1">
    <source>
        <dbReference type="ARBA" id="ARBA00004229"/>
    </source>
</evidence>
<protein>
    <recommendedName>
        <fullName evidence="9">digalactosyldiacylglycerol synthase</fullName>
        <ecNumber evidence="9">2.4.1.241</ecNumber>
    </recommendedName>
</protein>
<evidence type="ECO:0000259" key="12">
    <source>
        <dbReference type="Pfam" id="PF00534"/>
    </source>
</evidence>
<evidence type="ECO:0000256" key="10">
    <source>
        <dbReference type="ARBA" id="ARBA00048651"/>
    </source>
</evidence>
<feature type="region of interest" description="Disordered" evidence="11">
    <location>
        <begin position="216"/>
        <end position="240"/>
    </location>
</feature>
<reference evidence="13 14" key="1">
    <citation type="submission" date="2018-07" db="EMBL/GenBank/DDBJ databases">
        <title>The complete nuclear genome of the prasinophyte Chloropicon primus (CCMP1205).</title>
        <authorList>
            <person name="Pombert J.-F."/>
            <person name="Otis C."/>
            <person name="Turmel M."/>
            <person name="Lemieux C."/>
        </authorList>
    </citation>
    <scope>NUCLEOTIDE SEQUENCE [LARGE SCALE GENOMIC DNA]</scope>
    <source>
        <strain evidence="13 14">CCMP1205</strain>
    </source>
</reference>
<accession>A0A5B8MF18</accession>
<evidence type="ECO:0000313" key="13">
    <source>
        <dbReference type="EMBL" id="QDZ19238.1"/>
    </source>
</evidence>
<keyword evidence="6" id="KW-0328">Glycosyltransferase</keyword>
<evidence type="ECO:0000256" key="6">
    <source>
        <dbReference type="ARBA" id="ARBA00022676"/>
    </source>
</evidence>